<sequence length="542" mass="61724">MLHVSSMIAYGLLSFILAFFNKALFEIANFRNSLFVISTQLSFILISFHILVYFRRITVPAMTKNEVNTLVVPSVFFCLSTVLSLQALMKLNVAVYVIIKRCTPAFTFILSAIILKKQQLTLKTGFCVLTITLGAAITSTGDVAYHFQSYAIGCFSVIFHALYLLTVQRYSEQRTSNDVLYINSLLSLPMIVTFMITSSHELSNVKSYDGYSTPKFWFYFFLSIIGGGLLNAATFWCTIKNSALTTTVVGVLKSILQIFVGMFAFDQLSINYKTILGILLSLIGDVIMIKFYLLFIIIWSLLNISIIGSKSCSRENSRLVRNYFVQALSSIYEKNHLSIPVECIFSSKRDIFHHQELHKAKVKPNAWQCKYCNKTFYSEYYLDIHLSNRHNDTLVQDEQSACLADYCSIFRCDVLKRSKTPFQSFDPFARNSGDTKRKSKKVLNEQQLTILRSRCASIINECIPLNIKYDTRVKAQREFTDSDDDEPEKPLSEETISTATALLSKSPRNSIIHSPKNSTPTVRHRVHFESLDDCNRLHSDPM</sequence>
<keyword evidence="7" id="KW-1185">Reference proteome</keyword>
<dbReference type="AlphaFoldDB" id="A0A819UQG9"/>
<name>A0A819UQG9_9BILA</name>
<feature type="transmembrane region" description="Helical" evidence="2">
    <location>
        <begin position="122"/>
        <end position="141"/>
    </location>
</feature>
<dbReference type="PANTHER" id="PTHR21385">
    <property type="entry name" value="ZINC FINGER PROTEIN-RELATED"/>
    <property type="match status" value="1"/>
</dbReference>
<feature type="transmembrane region" description="Helical" evidence="2">
    <location>
        <begin position="216"/>
        <end position="236"/>
    </location>
</feature>
<evidence type="ECO:0000313" key="4">
    <source>
        <dbReference type="EMBL" id="CAF4056213.1"/>
    </source>
</evidence>
<dbReference type="GO" id="GO:0008270">
    <property type="term" value="F:zinc ion binding"/>
    <property type="evidence" value="ECO:0007669"/>
    <property type="project" value="UniProtKB-KW"/>
</dbReference>
<reference evidence="5" key="1">
    <citation type="submission" date="2021-02" db="EMBL/GenBank/DDBJ databases">
        <authorList>
            <person name="Nowell W R."/>
        </authorList>
    </citation>
    <scope>NUCLEOTIDE SEQUENCE</scope>
</reference>
<proteinExistence type="predicted"/>
<dbReference type="InterPro" id="IPR013087">
    <property type="entry name" value="Znf_C2H2_type"/>
</dbReference>
<feature type="transmembrane region" description="Helical" evidence="2">
    <location>
        <begin position="67"/>
        <end position="87"/>
    </location>
</feature>
<feature type="transmembrane region" description="Helical" evidence="2">
    <location>
        <begin position="35"/>
        <end position="55"/>
    </location>
</feature>
<evidence type="ECO:0000313" key="6">
    <source>
        <dbReference type="Proteomes" id="UP000663842"/>
    </source>
</evidence>
<keyword evidence="1" id="KW-0862">Zinc</keyword>
<keyword evidence="2" id="KW-0472">Membrane</keyword>
<dbReference type="EMBL" id="CAJOBG010003304">
    <property type="protein sequence ID" value="CAF4056213.1"/>
    <property type="molecule type" value="Genomic_DNA"/>
</dbReference>
<comment type="caution">
    <text evidence="5">The sequence shown here is derived from an EMBL/GenBank/DDBJ whole genome shotgun (WGS) entry which is preliminary data.</text>
</comment>
<feature type="domain" description="C2H2-type" evidence="3">
    <location>
        <begin position="367"/>
        <end position="390"/>
    </location>
</feature>
<evidence type="ECO:0000259" key="3">
    <source>
        <dbReference type="PROSITE" id="PS50157"/>
    </source>
</evidence>
<evidence type="ECO:0000256" key="1">
    <source>
        <dbReference type="PROSITE-ProRule" id="PRU00042"/>
    </source>
</evidence>
<dbReference type="SUPFAM" id="SSF103481">
    <property type="entry name" value="Multidrug resistance efflux transporter EmrE"/>
    <property type="match status" value="1"/>
</dbReference>
<dbReference type="SMART" id="SM00355">
    <property type="entry name" value="ZnF_C2H2"/>
    <property type="match status" value="1"/>
</dbReference>
<keyword evidence="1" id="KW-0863">Zinc-finger</keyword>
<feature type="transmembrane region" description="Helical" evidence="2">
    <location>
        <begin position="147"/>
        <end position="167"/>
    </location>
</feature>
<keyword evidence="2" id="KW-1133">Transmembrane helix</keyword>
<dbReference type="Proteomes" id="UP000663866">
    <property type="component" value="Unassembled WGS sequence"/>
</dbReference>
<feature type="transmembrane region" description="Helical" evidence="2">
    <location>
        <begin position="243"/>
        <end position="265"/>
    </location>
</feature>
<feature type="transmembrane region" description="Helical" evidence="2">
    <location>
        <begin position="179"/>
        <end position="196"/>
    </location>
</feature>
<dbReference type="Gene3D" id="3.30.160.60">
    <property type="entry name" value="Classic Zinc Finger"/>
    <property type="match status" value="1"/>
</dbReference>
<gene>
    <name evidence="4" type="ORF">OVN521_LOCUS18313</name>
    <name evidence="5" type="ORF">UXM345_LOCUS22226</name>
</gene>
<dbReference type="PROSITE" id="PS00028">
    <property type="entry name" value="ZINC_FINGER_C2H2_1"/>
    <property type="match status" value="1"/>
</dbReference>
<dbReference type="Pfam" id="PF03151">
    <property type="entry name" value="TPT"/>
    <property type="match status" value="1"/>
</dbReference>
<keyword evidence="2" id="KW-0812">Transmembrane</keyword>
<organism evidence="5 6">
    <name type="scientific">Rotaria magnacalcarata</name>
    <dbReference type="NCBI Taxonomy" id="392030"/>
    <lineage>
        <taxon>Eukaryota</taxon>
        <taxon>Metazoa</taxon>
        <taxon>Spiralia</taxon>
        <taxon>Gnathifera</taxon>
        <taxon>Rotifera</taxon>
        <taxon>Eurotatoria</taxon>
        <taxon>Bdelloidea</taxon>
        <taxon>Philodinida</taxon>
        <taxon>Philodinidae</taxon>
        <taxon>Rotaria</taxon>
    </lineage>
</organism>
<dbReference type="Proteomes" id="UP000663842">
    <property type="component" value="Unassembled WGS sequence"/>
</dbReference>
<dbReference type="PANTHER" id="PTHR21385:SF0">
    <property type="entry name" value="RE51073P"/>
    <property type="match status" value="1"/>
</dbReference>
<protein>
    <recommendedName>
        <fullName evidence="3">C2H2-type domain-containing protein</fullName>
    </recommendedName>
</protein>
<keyword evidence="1" id="KW-0479">Metal-binding</keyword>
<feature type="transmembrane region" description="Helical" evidence="2">
    <location>
        <begin position="93"/>
        <end position="115"/>
    </location>
</feature>
<feature type="transmembrane region" description="Helical" evidence="2">
    <location>
        <begin position="277"/>
        <end position="302"/>
    </location>
</feature>
<dbReference type="EMBL" id="CAJOBF010003626">
    <property type="protein sequence ID" value="CAF4100792.1"/>
    <property type="molecule type" value="Genomic_DNA"/>
</dbReference>
<evidence type="ECO:0000256" key="2">
    <source>
        <dbReference type="SAM" id="Phobius"/>
    </source>
</evidence>
<dbReference type="InterPro" id="IPR037185">
    <property type="entry name" value="EmrE-like"/>
</dbReference>
<evidence type="ECO:0000313" key="7">
    <source>
        <dbReference type="Proteomes" id="UP000663866"/>
    </source>
</evidence>
<evidence type="ECO:0000313" key="5">
    <source>
        <dbReference type="EMBL" id="CAF4100792.1"/>
    </source>
</evidence>
<dbReference type="PROSITE" id="PS50157">
    <property type="entry name" value="ZINC_FINGER_C2H2_2"/>
    <property type="match status" value="1"/>
</dbReference>
<accession>A0A819UQG9</accession>
<dbReference type="InterPro" id="IPR004853">
    <property type="entry name" value="Sugar_P_trans_dom"/>
</dbReference>